<dbReference type="PANTHER" id="PTHR43649">
    <property type="entry name" value="ARABINOSE-BINDING PROTEIN-RELATED"/>
    <property type="match status" value="1"/>
</dbReference>
<accession>A0A6A8DAR0</accession>
<dbReference type="InterPro" id="IPR050490">
    <property type="entry name" value="Bact_solute-bd_prot1"/>
</dbReference>
<sequence>MLKKKHLFLALIMMLLLAVAACSNNEAGNESDSTDDSEGTEEVVTYKFFDASGPATDINTNETTLGKRFEEETGVNFDIEHIVGDVNQKIGTMIASGEYPELLNAEQSTDAVIDAGGFVPLNDLIENHAPNLKEMYGPYLDLMKRDDGNIYVISSGAPHGYAKPANLNQGGWWIKRSVLKELGYPQPETLDEYFDIIEEYTTANPTIDGADTIGFSALTYDWRFFALSNQPMHLAGFPNDGGITVDMESQVATVYGDKEMTQRWLEKLNQVNDMGLFDREAFTQNYDEYLAKITSGRLVGFFDYRWQVGQAMNTLAEDENFYNDYMAFPIVFEEGIKDQYLDPVGFTASPGIGITSGTSEEDQIKIIKFLDHIAKIETQKMITWGDPGETYEVSEDGRYTRTQEQIDLTSSTEFRDEFGFTYFEWGWPRMRGVFDDGNAVEPPKQPEVANLMYDEGDREFLDAYGIQTFTELFSEPDPRPWFPAWDTPIETGSEAQLYEQRVNDLMVREYPEMIFADPSEFDSAWEEYKTEFSELPVEAYEEVITESVKRKASLVNYE</sequence>
<dbReference type="InterPro" id="IPR006059">
    <property type="entry name" value="SBP"/>
</dbReference>
<feature type="signal peptide" evidence="1">
    <location>
        <begin position="1"/>
        <end position="20"/>
    </location>
</feature>
<proteinExistence type="predicted"/>
<evidence type="ECO:0000256" key="1">
    <source>
        <dbReference type="SAM" id="SignalP"/>
    </source>
</evidence>
<dbReference type="RefSeq" id="WP_153736436.1">
    <property type="nucleotide sequence ID" value="NZ_WJNG01000006.1"/>
</dbReference>
<feature type="chain" id="PRO_5038524527" evidence="1">
    <location>
        <begin position="21"/>
        <end position="558"/>
    </location>
</feature>
<organism evidence="2 3">
    <name type="scientific">Aquibacillus halophilus</name>
    <dbReference type="NCBI Taxonomy" id="930132"/>
    <lineage>
        <taxon>Bacteria</taxon>
        <taxon>Bacillati</taxon>
        <taxon>Bacillota</taxon>
        <taxon>Bacilli</taxon>
        <taxon>Bacillales</taxon>
        <taxon>Bacillaceae</taxon>
        <taxon>Aquibacillus</taxon>
    </lineage>
</organism>
<reference evidence="2" key="1">
    <citation type="submission" date="2019-11" db="EMBL/GenBank/DDBJ databases">
        <authorList>
            <person name="Li J."/>
        </authorList>
    </citation>
    <scope>NUCLEOTIDE SEQUENCE</scope>
    <source>
        <strain evidence="2">B6B</strain>
    </source>
</reference>
<dbReference type="PROSITE" id="PS51257">
    <property type="entry name" value="PROKAR_LIPOPROTEIN"/>
    <property type="match status" value="1"/>
</dbReference>
<comment type="caution">
    <text evidence="2">The sequence shown here is derived from an EMBL/GenBank/DDBJ whole genome shotgun (WGS) entry which is preliminary data.</text>
</comment>
<dbReference type="EMBL" id="WJNG01000006">
    <property type="protein sequence ID" value="MRH42795.1"/>
    <property type="molecule type" value="Genomic_DNA"/>
</dbReference>
<dbReference type="Gene3D" id="3.40.190.10">
    <property type="entry name" value="Periplasmic binding protein-like II"/>
    <property type="match status" value="2"/>
</dbReference>
<dbReference type="OrthoDB" id="54751at2"/>
<evidence type="ECO:0000313" key="3">
    <source>
        <dbReference type="Proteomes" id="UP000799092"/>
    </source>
</evidence>
<dbReference type="Proteomes" id="UP000799092">
    <property type="component" value="Unassembled WGS sequence"/>
</dbReference>
<gene>
    <name evidence="2" type="ORF">GH741_08855</name>
</gene>
<dbReference type="SUPFAM" id="SSF53850">
    <property type="entry name" value="Periplasmic binding protein-like II"/>
    <property type="match status" value="1"/>
</dbReference>
<keyword evidence="3" id="KW-1185">Reference proteome</keyword>
<protein>
    <submittedName>
        <fullName evidence="2">Extracellular solute-binding protein</fullName>
    </submittedName>
</protein>
<dbReference type="AlphaFoldDB" id="A0A6A8DAR0"/>
<keyword evidence="1" id="KW-0732">Signal</keyword>
<name>A0A6A8DAR0_9BACI</name>
<evidence type="ECO:0000313" key="2">
    <source>
        <dbReference type="EMBL" id="MRH42795.1"/>
    </source>
</evidence>
<dbReference type="PANTHER" id="PTHR43649:SF12">
    <property type="entry name" value="DIACETYLCHITOBIOSE BINDING PROTEIN DASA"/>
    <property type="match status" value="1"/>
</dbReference>
<dbReference type="Pfam" id="PF13416">
    <property type="entry name" value="SBP_bac_8"/>
    <property type="match status" value="1"/>
</dbReference>